<protein>
    <submittedName>
        <fullName evidence="1">Uncharacterized protein</fullName>
    </submittedName>
</protein>
<reference evidence="1" key="1">
    <citation type="journal article" date="2022" name="bioRxiv">
        <title>Sequencing and chromosome-scale assembly of the giantPleurodeles waltlgenome.</title>
        <authorList>
            <person name="Brown T."/>
            <person name="Elewa A."/>
            <person name="Iarovenko S."/>
            <person name="Subramanian E."/>
            <person name="Araus A.J."/>
            <person name="Petzold A."/>
            <person name="Susuki M."/>
            <person name="Suzuki K.-i.T."/>
            <person name="Hayashi T."/>
            <person name="Toyoda A."/>
            <person name="Oliveira C."/>
            <person name="Osipova E."/>
            <person name="Leigh N.D."/>
            <person name="Simon A."/>
            <person name="Yun M.H."/>
        </authorList>
    </citation>
    <scope>NUCLEOTIDE SEQUENCE</scope>
    <source>
        <strain evidence="1">20211129_DDA</strain>
        <tissue evidence="1">Liver</tissue>
    </source>
</reference>
<sequence length="91" mass="9255">MVGVSGGPCDWDCSGSAAVRCIATAPAMLGDTGARSIRSSGVFGSEALRIGSSTELGMCNPLYVVISDFRDAEDKSVVAKALGLLPCWGGK</sequence>
<evidence type="ECO:0000313" key="1">
    <source>
        <dbReference type="EMBL" id="KAJ1081795.1"/>
    </source>
</evidence>
<dbReference type="Proteomes" id="UP001066276">
    <property type="component" value="Chromosome 12"/>
</dbReference>
<dbReference type="AlphaFoldDB" id="A0AAV7KRM7"/>
<accession>A0AAV7KRM7</accession>
<organism evidence="1 2">
    <name type="scientific">Pleurodeles waltl</name>
    <name type="common">Iberian ribbed newt</name>
    <dbReference type="NCBI Taxonomy" id="8319"/>
    <lineage>
        <taxon>Eukaryota</taxon>
        <taxon>Metazoa</taxon>
        <taxon>Chordata</taxon>
        <taxon>Craniata</taxon>
        <taxon>Vertebrata</taxon>
        <taxon>Euteleostomi</taxon>
        <taxon>Amphibia</taxon>
        <taxon>Batrachia</taxon>
        <taxon>Caudata</taxon>
        <taxon>Salamandroidea</taxon>
        <taxon>Salamandridae</taxon>
        <taxon>Pleurodelinae</taxon>
        <taxon>Pleurodeles</taxon>
    </lineage>
</organism>
<proteinExistence type="predicted"/>
<name>A0AAV7KRM7_PLEWA</name>
<comment type="caution">
    <text evidence="1">The sequence shown here is derived from an EMBL/GenBank/DDBJ whole genome shotgun (WGS) entry which is preliminary data.</text>
</comment>
<gene>
    <name evidence="1" type="ORF">NDU88_001970</name>
</gene>
<keyword evidence="2" id="KW-1185">Reference proteome</keyword>
<dbReference type="EMBL" id="JANPWB010000016">
    <property type="protein sequence ID" value="KAJ1081795.1"/>
    <property type="molecule type" value="Genomic_DNA"/>
</dbReference>
<evidence type="ECO:0000313" key="2">
    <source>
        <dbReference type="Proteomes" id="UP001066276"/>
    </source>
</evidence>